<keyword evidence="1" id="KW-1133">Transmembrane helix</keyword>
<accession>A0A2V1E2P9</accession>
<gene>
    <name evidence="2" type="ORF">DM02DRAFT_214057</name>
</gene>
<organism evidence="2 3">
    <name type="scientific">Periconia macrospinosa</name>
    <dbReference type="NCBI Taxonomy" id="97972"/>
    <lineage>
        <taxon>Eukaryota</taxon>
        <taxon>Fungi</taxon>
        <taxon>Dikarya</taxon>
        <taxon>Ascomycota</taxon>
        <taxon>Pezizomycotina</taxon>
        <taxon>Dothideomycetes</taxon>
        <taxon>Pleosporomycetidae</taxon>
        <taxon>Pleosporales</taxon>
        <taxon>Massarineae</taxon>
        <taxon>Periconiaceae</taxon>
        <taxon>Periconia</taxon>
    </lineage>
</organism>
<feature type="transmembrane region" description="Helical" evidence="1">
    <location>
        <begin position="97"/>
        <end position="114"/>
    </location>
</feature>
<keyword evidence="1" id="KW-0472">Membrane</keyword>
<evidence type="ECO:0000256" key="1">
    <source>
        <dbReference type="SAM" id="Phobius"/>
    </source>
</evidence>
<reference evidence="2 3" key="1">
    <citation type="journal article" date="2018" name="Sci. Rep.">
        <title>Comparative genomics provides insights into the lifestyle and reveals functional heterogeneity of dark septate endophytic fungi.</title>
        <authorList>
            <person name="Knapp D.G."/>
            <person name="Nemeth J.B."/>
            <person name="Barry K."/>
            <person name="Hainaut M."/>
            <person name="Henrissat B."/>
            <person name="Johnson J."/>
            <person name="Kuo A."/>
            <person name="Lim J.H.P."/>
            <person name="Lipzen A."/>
            <person name="Nolan M."/>
            <person name="Ohm R.A."/>
            <person name="Tamas L."/>
            <person name="Grigoriev I.V."/>
            <person name="Spatafora J.W."/>
            <person name="Nagy L.G."/>
            <person name="Kovacs G.M."/>
        </authorList>
    </citation>
    <scope>NUCLEOTIDE SEQUENCE [LARGE SCALE GENOMIC DNA]</scope>
    <source>
        <strain evidence="2 3">DSE2036</strain>
    </source>
</reference>
<protein>
    <submittedName>
        <fullName evidence="2">Uncharacterized protein</fullName>
    </submittedName>
</protein>
<dbReference type="Proteomes" id="UP000244855">
    <property type="component" value="Unassembled WGS sequence"/>
</dbReference>
<sequence>MNRSNTTPFYHPNYTNTLHERSPFLSSLLLLNDNINGHYIPQNFSRGGGGFFFQHVSFSFSLSLCVCVCVCVSFVIIRIDSPISPFFFSPLKRAQVWAGWAGMAPSFLFLFLFLFLFNDWRLACFFFCFVFGKALGQRGNPPARHRFLAENTKYSIHLFYPSISS</sequence>
<keyword evidence="1" id="KW-0812">Transmembrane</keyword>
<dbReference type="EMBL" id="KZ805326">
    <property type="protein sequence ID" value="PVI03934.1"/>
    <property type="molecule type" value="Genomic_DNA"/>
</dbReference>
<proteinExistence type="predicted"/>
<evidence type="ECO:0000313" key="3">
    <source>
        <dbReference type="Proteomes" id="UP000244855"/>
    </source>
</evidence>
<dbReference type="AlphaFoldDB" id="A0A2V1E2P9"/>
<name>A0A2V1E2P9_9PLEO</name>
<feature type="transmembrane region" description="Helical" evidence="1">
    <location>
        <begin position="52"/>
        <end position="77"/>
    </location>
</feature>
<evidence type="ECO:0000313" key="2">
    <source>
        <dbReference type="EMBL" id="PVI03934.1"/>
    </source>
</evidence>
<keyword evidence="3" id="KW-1185">Reference proteome</keyword>